<accession>A0A7M2WZL9</accession>
<reference evidence="2 3" key="1">
    <citation type="submission" date="2020-10" db="EMBL/GenBank/DDBJ databases">
        <title>Wide distribution of Phycisphaera-like planctomycetes from WD2101 soil group in peatlands and genome analysis of the first cultivated representative.</title>
        <authorList>
            <person name="Dedysh S.N."/>
            <person name="Beletsky A.V."/>
            <person name="Ivanova A."/>
            <person name="Kulichevskaya I.S."/>
            <person name="Suzina N.E."/>
            <person name="Philippov D.A."/>
            <person name="Rakitin A.L."/>
            <person name="Mardanov A.V."/>
            <person name="Ravin N.V."/>
        </authorList>
    </citation>
    <scope>NUCLEOTIDE SEQUENCE [LARGE SCALE GENOMIC DNA]</scope>
    <source>
        <strain evidence="2 3">M1803</strain>
    </source>
</reference>
<evidence type="ECO:0000256" key="1">
    <source>
        <dbReference type="SAM" id="Phobius"/>
    </source>
</evidence>
<sequence>MSRYGTSGGERIEVKPSSNVYTVLAAVGFVVVVLALLAMITKAKELMPPGIME</sequence>
<feature type="transmembrane region" description="Helical" evidence="1">
    <location>
        <begin position="20"/>
        <end position="40"/>
    </location>
</feature>
<keyword evidence="1" id="KW-0812">Transmembrane</keyword>
<protein>
    <submittedName>
        <fullName evidence="2">Uncharacterized protein</fullName>
    </submittedName>
</protein>
<name>A0A7M2WZL9_9BACT</name>
<organism evidence="2 3">
    <name type="scientific">Humisphaera borealis</name>
    <dbReference type="NCBI Taxonomy" id="2807512"/>
    <lineage>
        <taxon>Bacteria</taxon>
        <taxon>Pseudomonadati</taxon>
        <taxon>Planctomycetota</taxon>
        <taxon>Phycisphaerae</taxon>
        <taxon>Tepidisphaerales</taxon>
        <taxon>Tepidisphaeraceae</taxon>
        <taxon>Humisphaera</taxon>
    </lineage>
</organism>
<evidence type="ECO:0000313" key="3">
    <source>
        <dbReference type="Proteomes" id="UP000593765"/>
    </source>
</evidence>
<dbReference type="KEGG" id="hbs:IPV69_06075"/>
<dbReference type="EMBL" id="CP063458">
    <property type="protein sequence ID" value="QOV90926.1"/>
    <property type="molecule type" value="Genomic_DNA"/>
</dbReference>
<evidence type="ECO:0000313" key="2">
    <source>
        <dbReference type="EMBL" id="QOV90926.1"/>
    </source>
</evidence>
<keyword evidence="1" id="KW-1133">Transmembrane helix</keyword>
<dbReference type="RefSeq" id="WP_206294031.1">
    <property type="nucleotide sequence ID" value="NZ_CP063458.1"/>
</dbReference>
<proteinExistence type="predicted"/>
<dbReference type="AlphaFoldDB" id="A0A7M2WZL9"/>
<keyword evidence="3" id="KW-1185">Reference proteome</keyword>
<keyword evidence="1" id="KW-0472">Membrane</keyword>
<dbReference type="Proteomes" id="UP000593765">
    <property type="component" value="Chromosome"/>
</dbReference>
<gene>
    <name evidence="2" type="ORF">IPV69_06075</name>
</gene>